<feature type="signal peptide" evidence="1">
    <location>
        <begin position="1"/>
        <end position="22"/>
    </location>
</feature>
<sequence>MSWLHWLSRACWMPFLTHIAQSTVVIDTLRSHWHSRARECHGPSSMQVSCGSRIAMPFLPEACAGPRPLATGRK</sequence>
<proteinExistence type="predicted"/>
<reference evidence="2 3" key="1">
    <citation type="submission" date="2024-04" db="EMBL/GenBank/DDBJ databases">
        <title>Phyllosticta paracitricarpa is synonymous to the EU quarantine fungus P. citricarpa based on phylogenomic analyses.</title>
        <authorList>
            <consortium name="Lawrence Berkeley National Laboratory"/>
            <person name="Van ingen-buijs V.A."/>
            <person name="Van westerhoven A.C."/>
            <person name="Haridas S."/>
            <person name="Skiadas P."/>
            <person name="Martin F."/>
            <person name="Groenewald J.Z."/>
            <person name="Crous P.W."/>
            <person name="Seidl M.F."/>
        </authorList>
    </citation>
    <scope>NUCLEOTIDE SEQUENCE [LARGE SCALE GENOMIC DNA]</scope>
    <source>
        <strain evidence="2 3">CPC 17464</strain>
    </source>
</reference>
<accession>A0ABR1LFN5</accession>
<feature type="chain" id="PRO_5045476551" description="Secreted protein" evidence="1">
    <location>
        <begin position="23"/>
        <end position="74"/>
    </location>
</feature>
<evidence type="ECO:0000313" key="2">
    <source>
        <dbReference type="EMBL" id="KAK7534021.1"/>
    </source>
</evidence>
<gene>
    <name evidence="2" type="ORF">J3D65DRAFT_632158</name>
</gene>
<name>A0ABR1LFN5_9PEZI</name>
<comment type="caution">
    <text evidence="2">The sequence shown here is derived from an EMBL/GenBank/DDBJ whole genome shotgun (WGS) entry which is preliminary data.</text>
</comment>
<evidence type="ECO:0008006" key="4">
    <source>
        <dbReference type="Google" id="ProtNLM"/>
    </source>
</evidence>
<organism evidence="2 3">
    <name type="scientific">Phyllosticta citribraziliensis</name>
    <dbReference type="NCBI Taxonomy" id="989973"/>
    <lineage>
        <taxon>Eukaryota</taxon>
        <taxon>Fungi</taxon>
        <taxon>Dikarya</taxon>
        <taxon>Ascomycota</taxon>
        <taxon>Pezizomycotina</taxon>
        <taxon>Dothideomycetes</taxon>
        <taxon>Dothideomycetes incertae sedis</taxon>
        <taxon>Botryosphaeriales</taxon>
        <taxon>Phyllostictaceae</taxon>
        <taxon>Phyllosticta</taxon>
    </lineage>
</organism>
<dbReference type="RefSeq" id="XP_066653060.1">
    <property type="nucleotide sequence ID" value="XM_066800988.1"/>
</dbReference>
<dbReference type="EMBL" id="JBBPEH010000009">
    <property type="protein sequence ID" value="KAK7534021.1"/>
    <property type="molecule type" value="Genomic_DNA"/>
</dbReference>
<keyword evidence="3" id="KW-1185">Reference proteome</keyword>
<evidence type="ECO:0000313" key="3">
    <source>
        <dbReference type="Proteomes" id="UP001360953"/>
    </source>
</evidence>
<protein>
    <recommendedName>
        <fullName evidence="4">Secreted protein</fullName>
    </recommendedName>
</protein>
<evidence type="ECO:0000256" key="1">
    <source>
        <dbReference type="SAM" id="SignalP"/>
    </source>
</evidence>
<dbReference type="Proteomes" id="UP001360953">
    <property type="component" value="Unassembled WGS sequence"/>
</dbReference>
<keyword evidence="1" id="KW-0732">Signal</keyword>
<dbReference type="GeneID" id="92033894"/>